<dbReference type="EMBL" id="AGNL01046806">
    <property type="protein sequence ID" value="EJK47592.1"/>
    <property type="molecule type" value="Genomic_DNA"/>
</dbReference>
<evidence type="ECO:0000313" key="1">
    <source>
        <dbReference type="EMBL" id="EJK47592.1"/>
    </source>
</evidence>
<sequence length="155" mass="17327">MAQPSAAENKLNELISTWGSTLSMNDWDPKSGKQLIDDAELSGVATQLTDNPDKFYELAVSTYQSNTWGTVNALMGDRYQLQRLERSINEEESRRMLGLAITQREIEASDAQERFLRMNADVQARKTAVLKARLVGQQDSMKLELGKAKAFAKVA</sequence>
<keyword evidence="2" id="KW-1185">Reference proteome</keyword>
<comment type="caution">
    <text evidence="1">The sequence shown here is derived from an EMBL/GenBank/DDBJ whole genome shotgun (WGS) entry which is preliminary data.</text>
</comment>
<accession>K0RLK4</accession>
<evidence type="ECO:0000313" key="2">
    <source>
        <dbReference type="Proteomes" id="UP000266841"/>
    </source>
</evidence>
<proteinExistence type="predicted"/>
<name>K0RLK4_THAOC</name>
<protein>
    <submittedName>
        <fullName evidence="1">Uncharacterized protein</fullName>
    </submittedName>
</protein>
<feature type="non-terminal residue" evidence="1">
    <location>
        <position position="155"/>
    </location>
</feature>
<organism evidence="1 2">
    <name type="scientific">Thalassiosira oceanica</name>
    <name type="common">Marine diatom</name>
    <dbReference type="NCBI Taxonomy" id="159749"/>
    <lineage>
        <taxon>Eukaryota</taxon>
        <taxon>Sar</taxon>
        <taxon>Stramenopiles</taxon>
        <taxon>Ochrophyta</taxon>
        <taxon>Bacillariophyta</taxon>
        <taxon>Coscinodiscophyceae</taxon>
        <taxon>Thalassiosirophycidae</taxon>
        <taxon>Thalassiosirales</taxon>
        <taxon>Thalassiosiraceae</taxon>
        <taxon>Thalassiosira</taxon>
    </lineage>
</organism>
<dbReference type="Proteomes" id="UP000266841">
    <property type="component" value="Unassembled WGS sequence"/>
</dbReference>
<reference evidence="1 2" key="1">
    <citation type="journal article" date="2012" name="Genome Biol.">
        <title>Genome and low-iron response of an oceanic diatom adapted to chronic iron limitation.</title>
        <authorList>
            <person name="Lommer M."/>
            <person name="Specht M."/>
            <person name="Roy A.S."/>
            <person name="Kraemer L."/>
            <person name="Andreson R."/>
            <person name="Gutowska M.A."/>
            <person name="Wolf J."/>
            <person name="Bergner S.V."/>
            <person name="Schilhabel M.B."/>
            <person name="Klostermeier U.C."/>
            <person name="Beiko R.G."/>
            <person name="Rosenstiel P."/>
            <person name="Hippler M."/>
            <person name="Laroche J."/>
        </authorList>
    </citation>
    <scope>NUCLEOTIDE SEQUENCE [LARGE SCALE GENOMIC DNA]</scope>
    <source>
        <strain evidence="1 2">CCMP1005</strain>
    </source>
</reference>
<gene>
    <name evidence="1" type="ORF">THAOC_33675</name>
</gene>
<dbReference type="AlphaFoldDB" id="K0RLK4"/>